<accession>A0A9N7NDU1</accession>
<organism evidence="5 6">
    <name type="scientific">Striga hermonthica</name>
    <name type="common">Purple witchweed</name>
    <name type="synonym">Buchnera hermonthica</name>
    <dbReference type="NCBI Taxonomy" id="68872"/>
    <lineage>
        <taxon>Eukaryota</taxon>
        <taxon>Viridiplantae</taxon>
        <taxon>Streptophyta</taxon>
        <taxon>Embryophyta</taxon>
        <taxon>Tracheophyta</taxon>
        <taxon>Spermatophyta</taxon>
        <taxon>Magnoliopsida</taxon>
        <taxon>eudicotyledons</taxon>
        <taxon>Gunneridae</taxon>
        <taxon>Pentapetalae</taxon>
        <taxon>asterids</taxon>
        <taxon>lamiids</taxon>
        <taxon>Lamiales</taxon>
        <taxon>Orobanchaceae</taxon>
        <taxon>Buchnereae</taxon>
        <taxon>Striga</taxon>
    </lineage>
</organism>
<dbReference type="AlphaFoldDB" id="A0A9N7NDU1"/>
<evidence type="ECO:0000313" key="5">
    <source>
        <dbReference type="EMBL" id="CAA0832466.1"/>
    </source>
</evidence>
<dbReference type="OrthoDB" id="1711336at2759"/>
<dbReference type="GO" id="GO:0005886">
    <property type="term" value="C:plasma membrane"/>
    <property type="evidence" value="ECO:0007669"/>
    <property type="project" value="UniProtKB-SubCell"/>
</dbReference>
<protein>
    <recommendedName>
        <fullName evidence="4">Protein kinase domain-containing protein</fullName>
    </recommendedName>
</protein>
<dbReference type="PROSITE" id="PS50011">
    <property type="entry name" value="PROTEIN_KINASE_DOM"/>
    <property type="match status" value="1"/>
</dbReference>
<dbReference type="GO" id="GO:0005524">
    <property type="term" value="F:ATP binding"/>
    <property type="evidence" value="ECO:0007669"/>
    <property type="project" value="InterPro"/>
</dbReference>
<dbReference type="PANTHER" id="PTHR45621">
    <property type="entry name" value="OS01G0588500 PROTEIN-RELATED"/>
    <property type="match status" value="1"/>
</dbReference>
<reference evidence="5" key="1">
    <citation type="submission" date="2019-12" db="EMBL/GenBank/DDBJ databases">
        <authorList>
            <person name="Scholes J."/>
        </authorList>
    </citation>
    <scope>NUCLEOTIDE SEQUENCE</scope>
</reference>
<keyword evidence="2" id="KW-1003">Cell membrane</keyword>
<keyword evidence="6" id="KW-1185">Reference proteome</keyword>
<dbReference type="EMBL" id="CACSLK010027833">
    <property type="protein sequence ID" value="CAA0832466.1"/>
    <property type="molecule type" value="Genomic_DNA"/>
</dbReference>
<evidence type="ECO:0000256" key="1">
    <source>
        <dbReference type="ARBA" id="ARBA00004236"/>
    </source>
</evidence>
<evidence type="ECO:0000256" key="2">
    <source>
        <dbReference type="ARBA" id="ARBA00022475"/>
    </source>
</evidence>
<evidence type="ECO:0000259" key="4">
    <source>
        <dbReference type="PROSITE" id="PS50011"/>
    </source>
</evidence>
<comment type="subcellular location">
    <subcellularLocation>
        <location evidence="1">Cell membrane</location>
    </subcellularLocation>
</comment>
<evidence type="ECO:0000256" key="3">
    <source>
        <dbReference type="SAM" id="MobiDB-lite"/>
    </source>
</evidence>
<dbReference type="InterPro" id="IPR000719">
    <property type="entry name" value="Prot_kinase_dom"/>
</dbReference>
<sequence>MASASREMLHPKEGMEEEEEGGSAAIKEDEEKKIASFLEEIKDLTILPSMLELEWDYMHSTTWMGWITCMSRKELRGIDLGDVRHYSDAELCEFTNGYSEDNIFCLARNGRLFKARGYNNRKLAVRTLDADIVLLRDPLIKSHPNFVKLIGYSCERKLAFVFDLDPKTRVHELLTSDDFGLDARMKVAMDFGRLLKFSHENLIIYGSIDAKDIIIDQDSNVKFFDFGFHKRVKNKDEKIEAQSFYKDLGYYAPEAYKYPVGLWSMKSDVCAYGILLVNLVCKKQGAIWFWKLIKSGNVPVVSDSFQMDEHTKSGIIGLAMLCVNKDPTCRPDMGTVVENLENLIANRSIVTRHGLIELDVARTLVCSS</sequence>
<name>A0A9N7NDU1_STRHE</name>
<dbReference type="SUPFAM" id="SSF56112">
    <property type="entry name" value="Protein kinase-like (PK-like)"/>
    <property type="match status" value="1"/>
</dbReference>
<dbReference type="Gene3D" id="1.10.510.10">
    <property type="entry name" value="Transferase(Phosphotransferase) domain 1"/>
    <property type="match status" value="1"/>
</dbReference>
<comment type="caution">
    <text evidence="5">The sequence shown here is derived from an EMBL/GenBank/DDBJ whole genome shotgun (WGS) entry which is preliminary data.</text>
</comment>
<dbReference type="Pfam" id="PF07714">
    <property type="entry name" value="PK_Tyr_Ser-Thr"/>
    <property type="match status" value="1"/>
</dbReference>
<feature type="region of interest" description="Disordered" evidence="3">
    <location>
        <begin position="1"/>
        <end position="26"/>
    </location>
</feature>
<dbReference type="InterPro" id="IPR050823">
    <property type="entry name" value="Plant_Ser_Thr_Prot_Kinase"/>
</dbReference>
<dbReference type="GO" id="GO:0004672">
    <property type="term" value="F:protein kinase activity"/>
    <property type="evidence" value="ECO:0007669"/>
    <property type="project" value="InterPro"/>
</dbReference>
<gene>
    <name evidence="5" type="ORF">SHERM_27761</name>
</gene>
<dbReference type="Proteomes" id="UP001153555">
    <property type="component" value="Unassembled WGS sequence"/>
</dbReference>
<feature type="domain" description="Protein kinase" evidence="4">
    <location>
        <begin position="72"/>
        <end position="344"/>
    </location>
</feature>
<dbReference type="InterPro" id="IPR001245">
    <property type="entry name" value="Ser-Thr/Tyr_kinase_cat_dom"/>
</dbReference>
<evidence type="ECO:0000313" key="6">
    <source>
        <dbReference type="Proteomes" id="UP001153555"/>
    </source>
</evidence>
<dbReference type="SMART" id="SM00220">
    <property type="entry name" value="S_TKc"/>
    <property type="match status" value="1"/>
</dbReference>
<proteinExistence type="predicted"/>
<keyword evidence="2" id="KW-0472">Membrane</keyword>
<dbReference type="InterPro" id="IPR011009">
    <property type="entry name" value="Kinase-like_dom_sf"/>
</dbReference>